<accession>B8IUJ3</accession>
<dbReference type="Pfam" id="PF17769">
    <property type="entry name" value="PurK_C"/>
    <property type="match status" value="1"/>
</dbReference>
<dbReference type="InterPro" id="IPR016185">
    <property type="entry name" value="PreATP-grasp_dom_sf"/>
</dbReference>
<dbReference type="eggNOG" id="COG0026">
    <property type="taxonomic scope" value="Bacteria"/>
</dbReference>
<dbReference type="InterPro" id="IPR003135">
    <property type="entry name" value="ATP-grasp_carboxylate-amine"/>
</dbReference>
<dbReference type="GO" id="GO:0046872">
    <property type="term" value="F:metal ion binding"/>
    <property type="evidence" value="ECO:0007669"/>
    <property type="project" value="InterPro"/>
</dbReference>
<protein>
    <recommendedName>
        <fullName evidence="5 6">N5-carboxyaminoimidazole ribonucleotide synthase</fullName>
        <shortName evidence="5 6">N5-CAIR synthase</shortName>
        <ecNumber evidence="5 6">6.3.4.18</ecNumber>
    </recommendedName>
    <alternativeName>
        <fullName evidence="5 6">5-(carboxyamino)imidazole ribonucleotide synthetase</fullName>
    </alternativeName>
</protein>
<feature type="binding site" evidence="5">
    <location>
        <position position="216"/>
    </location>
    <ligand>
        <name>ATP</name>
        <dbReference type="ChEBI" id="CHEBI:30616"/>
    </ligand>
</feature>
<dbReference type="InterPro" id="IPR013815">
    <property type="entry name" value="ATP_grasp_subdomain_1"/>
</dbReference>
<gene>
    <name evidence="5 6" type="primary">purK</name>
    <name evidence="8" type="ordered locus">Mnod_2076</name>
</gene>
<dbReference type="AlphaFoldDB" id="B8IUJ3"/>
<dbReference type="InterPro" id="IPR054350">
    <property type="entry name" value="PurT/PurK_preATP-grasp"/>
</dbReference>
<name>B8IUJ3_METNO</name>
<dbReference type="NCBIfam" id="NF004676">
    <property type="entry name" value="PRK06019.1-2"/>
    <property type="match status" value="1"/>
</dbReference>
<dbReference type="FunFam" id="3.40.50.20:FF:000016">
    <property type="entry name" value="N5-carboxyaminoimidazole ribonucleotide synthase"/>
    <property type="match status" value="1"/>
</dbReference>
<comment type="pathway">
    <text evidence="5 6">Purine metabolism; IMP biosynthesis via de novo pathway; 5-amino-1-(5-phospho-D-ribosyl)imidazole-4-carboxylate from 5-amino-1-(5-phospho-D-ribosyl)imidazole (N5-CAIR route): step 1/2.</text>
</comment>
<feature type="binding site" evidence="5">
    <location>
        <position position="148"/>
    </location>
    <ligand>
        <name>ATP</name>
        <dbReference type="ChEBI" id="CHEBI:30616"/>
    </ligand>
</feature>
<evidence type="ECO:0000259" key="7">
    <source>
        <dbReference type="PROSITE" id="PS50975"/>
    </source>
</evidence>
<dbReference type="PANTHER" id="PTHR11609:SF5">
    <property type="entry name" value="PHOSPHORIBOSYLAMINOIMIDAZOLE CARBOXYLASE"/>
    <property type="match status" value="1"/>
</dbReference>
<feature type="binding site" evidence="5">
    <location>
        <begin position="275"/>
        <end position="276"/>
    </location>
    <ligand>
        <name>ATP</name>
        <dbReference type="ChEBI" id="CHEBI:30616"/>
    </ligand>
</feature>
<evidence type="ECO:0000256" key="5">
    <source>
        <dbReference type="HAMAP-Rule" id="MF_01928"/>
    </source>
</evidence>
<evidence type="ECO:0000313" key="9">
    <source>
        <dbReference type="Proteomes" id="UP000008207"/>
    </source>
</evidence>
<dbReference type="GO" id="GO:0006189">
    <property type="term" value="P:'de novo' IMP biosynthetic process"/>
    <property type="evidence" value="ECO:0007669"/>
    <property type="project" value="UniProtKB-UniRule"/>
</dbReference>
<feature type="binding site" evidence="5">
    <location>
        <begin position="153"/>
        <end position="159"/>
    </location>
    <ligand>
        <name>ATP</name>
        <dbReference type="ChEBI" id="CHEBI:30616"/>
    </ligand>
</feature>
<dbReference type="SUPFAM" id="SSF51246">
    <property type="entry name" value="Rudiment single hybrid motif"/>
    <property type="match status" value="1"/>
</dbReference>
<evidence type="ECO:0000313" key="8">
    <source>
        <dbReference type="EMBL" id="ACL57061.1"/>
    </source>
</evidence>
<reference evidence="8 9" key="1">
    <citation type="submission" date="2009-01" db="EMBL/GenBank/DDBJ databases">
        <title>Complete sequence of chromosome of Methylobacterium nodulans ORS 2060.</title>
        <authorList>
            <consortium name="US DOE Joint Genome Institute"/>
            <person name="Lucas S."/>
            <person name="Copeland A."/>
            <person name="Lapidus A."/>
            <person name="Glavina del Rio T."/>
            <person name="Dalin E."/>
            <person name="Tice H."/>
            <person name="Bruce D."/>
            <person name="Goodwin L."/>
            <person name="Pitluck S."/>
            <person name="Sims D."/>
            <person name="Brettin T."/>
            <person name="Detter J.C."/>
            <person name="Han C."/>
            <person name="Larimer F."/>
            <person name="Land M."/>
            <person name="Hauser L."/>
            <person name="Kyrpides N."/>
            <person name="Ivanova N."/>
            <person name="Marx C.J."/>
            <person name="Richardson P."/>
        </authorList>
    </citation>
    <scope>NUCLEOTIDE SEQUENCE [LARGE SCALE GENOMIC DNA]</scope>
    <source>
        <strain evidence="9">LMG 21967 / CNCM I-2342 / ORS 2060</strain>
    </source>
</reference>
<feature type="binding site" evidence="5">
    <location>
        <begin position="185"/>
        <end position="188"/>
    </location>
    <ligand>
        <name>ATP</name>
        <dbReference type="ChEBI" id="CHEBI:30616"/>
    </ligand>
</feature>
<dbReference type="Gene3D" id="3.30.1490.20">
    <property type="entry name" value="ATP-grasp fold, A domain"/>
    <property type="match status" value="1"/>
</dbReference>
<dbReference type="GO" id="GO:0004638">
    <property type="term" value="F:phosphoribosylaminoimidazole carboxylase activity"/>
    <property type="evidence" value="ECO:0007669"/>
    <property type="project" value="InterPro"/>
</dbReference>
<dbReference type="InterPro" id="IPR011054">
    <property type="entry name" value="Rudment_hybrid_motif"/>
</dbReference>
<evidence type="ECO:0000256" key="2">
    <source>
        <dbReference type="ARBA" id="ARBA00022741"/>
    </source>
</evidence>
<dbReference type="Gene3D" id="3.30.470.20">
    <property type="entry name" value="ATP-grasp fold, B domain"/>
    <property type="match status" value="1"/>
</dbReference>
<dbReference type="NCBIfam" id="NF004679">
    <property type="entry name" value="PRK06019.1-5"/>
    <property type="match status" value="1"/>
</dbReference>
<keyword evidence="9" id="KW-1185">Reference proteome</keyword>
<dbReference type="HOGENOM" id="CLU_011534_0_1_5"/>
<dbReference type="Gene3D" id="3.40.50.20">
    <property type="match status" value="1"/>
</dbReference>
<dbReference type="RefSeq" id="WP_015928748.1">
    <property type="nucleotide sequence ID" value="NC_011894.1"/>
</dbReference>
<dbReference type="SUPFAM" id="SSF52440">
    <property type="entry name" value="PreATP-grasp domain"/>
    <property type="match status" value="1"/>
</dbReference>
<dbReference type="UniPathway" id="UPA00074">
    <property type="reaction ID" value="UER00942"/>
</dbReference>
<dbReference type="OrthoDB" id="9804625at2"/>
<dbReference type="EC" id="6.3.4.18" evidence="5 6"/>
<dbReference type="SUPFAM" id="SSF56059">
    <property type="entry name" value="Glutathione synthetase ATP-binding domain-like"/>
    <property type="match status" value="1"/>
</dbReference>
<dbReference type="InterPro" id="IPR011761">
    <property type="entry name" value="ATP-grasp"/>
</dbReference>
<dbReference type="PROSITE" id="PS50975">
    <property type="entry name" value="ATP_GRASP"/>
    <property type="match status" value="1"/>
</dbReference>
<comment type="subunit">
    <text evidence="5 6">Homodimer.</text>
</comment>
<feature type="binding site" evidence="5">
    <location>
        <position position="193"/>
    </location>
    <ligand>
        <name>ATP</name>
        <dbReference type="ChEBI" id="CHEBI:30616"/>
    </ligand>
</feature>
<dbReference type="FunFam" id="3.30.1490.20:FF:000015">
    <property type="entry name" value="N5-carboxyaminoimidazole ribonucleotide synthase"/>
    <property type="match status" value="1"/>
</dbReference>
<dbReference type="HAMAP" id="MF_01928">
    <property type="entry name" value="PurK"/>
    <property type="match status" value="1"/>
</dbReference>
<dbReference type="InterPro" id="IPR005875">
    <property type="entry name" value="PurK"/>
</dbReference>
<dbReference type="Pfam" id="PF22660">
    <property type="entry name" value="RS_preATP-grasp-like"/>
    <property type="match status" value="1"/>
</dbReference>
<comment type="function">
    <text evidence="5">Catalyzes the ATP-dependent conversion of 5-aminoimidazole ribonucleotide (AIR) and HCO(3)(-) to N5-carboxyaminoimidazole ribonucleotide (N5-CAIR).</text>
</comment>
<comment type="function">
    <text evidence="6">Catalyzes the ATP-dependent conversion of 5-aminoimidazole ribonucleotide (AIR) and HCO(3)- to N5-carboxyaminoimidazole ribonucleotide (N5-CAIR).</text>
</comment>
<dbReference type="KEGG" id="mno:Mnod_2076"/>
<evidence type="ECO:0000256" key="1">
    <source>
        <dbReference type="ARBA" id="ARBA00022598"/>
    </source>
</evidence>
<proteinExistence type="inferred from homology"/>
<dbReference type="PANTHER" id="PTHR11609">
    <property type="entry name" value="PURINE BIOSYNTHESIS PROTEIN 6/7, PUR6/7"/>
    <property type="match status" value="1"/>
</dbReference>
<comment type="catalytic activity">
    <reaction evidence="5 6">
        <text>5-amino-1-(5-phospho-beta-D-ribosyl)imidazole + hydrogencarbonate + ATP = 5-carboxyamino-1-(5-phospho-D-ribosyl)imidazole + ADP + phosphate + 2 H(+)</text>
        <dbReference type="Rhea" id="RHEA:19317"/>
        <dbReference type="ChEBI" id="CHEBI:15378"/>
        <dbReference type="ChEBI" id="CHEBI:17544"/>
        <dbReference type="ChEBI" id="CHEBI:30616"/>
        <dbReference type="ChEBI" id="CHEBI:43474"/>
        <dbReference type="ChEBI" id="CHEBI:58730"/>
        <dbReference type="ChEBI" id="CHEBI:137981"/>
        <dbReference type="ChEBI" id="CHEBI:456216"/>
        <dbReference type="EC" id="6.3.4.18"/>
    </reaction>
</comment>
<feature type="binding site" evidence="5">
    <location>
        <position position="108"/>
    </location>
    <ligand>
        <name>ATP</name>
        <dbReference type="ChEBI" id="CHEBI:30616"/>
    </ligand>
</feature>
<dbReference type="InterPro" id="IPR040686">
    <property type="entry name" value="PurK_C"/>
</dbReference>
<dbReference type="GO" id="GO:0005524">
    <property type="term" value="F:ATP binding"/>
    <property type="evidence" value="ECO:0007669"/>
    <property type="project" value="UniProtKB-UniRule"/>
</dbReference>
<keyword evidence="1 5" id="KW-0436">Ligase</keyword>
<keyword evidence="3 5" id="KW-0658">Purine biosynthesis</keyword>
<keyword evidence="2 5" id="KW-0547">Nucleotide-binding</keyword>
<dbReference type="GO" id="GO:0005829">
    <property type="term" value="C:cytosol"/>
    <property type="evidence" value="ECO:0007669"/>
    <property type="project" value="TreeGrafter"/>
</dbReference>
<keyword evidence="8" id="KW-0456">Lyase</keyword>
<comment type="similarity">
    <text evidence="5 6">Belongs to the PurK/PurT family.</text>
</comment>
<dbReference type="EMBL" id="CP001349">
    <property type="protein sequence ID" value="ACL57061.1"/>
    <property type="molecule type" value="Genomic_DNA"/>
</dbReference>
<dbReference type="STRING" id="460265.Mnod_2076"/>
<sequence length="368" mass="38661">MSLPVLAPGSTIGIVGGGQLGRMIAIAAAQYGLKVHVYAPEANSPAFDVAGARTVAPYDDAEALAAFARSVDVVTYEFENIPRRTAEILSAARPLHPSAEALATTQDRLTEKSFVAGLGIATAPFRAVDDAAGLAAAIADLGLPAVLKTRRFGYDGKGQRMLRPGEPVDPAAVMASLGNQPCILEGFVPFESEVSVVAARTRAGAFSAYEPCGNEHRDHILARTLVPAPGMDPDSTAEALSVARRIADALDYVGVLAVEMFLVRDADGRAHVVVNEIAPRVHNSGHWTIEGAQTSQFAQHVRAICGWPLGATGRVGGATVEMLNLVGDTAGHWHDILAEPGCHLHLYGKSKARPGRKMGHVTRLLPPG</sequence>
<keyword evidence="4 5" id="KW-0067">ATP-binding</keyword>
<evidence type="ECO:0000256" key="3">
    <source>
        <dbReference type="ARBA" id="ARBA00022755"/>
    </source>
</evidence>
<dbReference type="GO" id="GO:0034028">
    <property type="term" value="F:5-(carboxyamino)imidazole ribonucleotide synthase activity"/>
    <property type="evidence" value="ECO:0007669"/>
    <property type="project" value="UniProtKB-UniRule"/>
</dbReference>
<organism evidence="8 9">
    <name type="scientific">Methylobacterium nodulans (strain LMG 21967 / CNCM I-2342 / ORS 2060)</name>
    <dbReference type="NCBI Taxonomy" id="460265"/>
    <lineage>
        <taxon>Bacteria</taxon>
        <taxon>Pseudomonadati</taxon>
        <taxon>Pseudomonadota</taxon>
        <taxon>Alphaproteobacteria</taxon>
        <taxon>Hyphomicrobiales</taxon>
        <taxon>Methylobacteriaceae</taxon>
        <taxon>Methylobacterium</taxon>
    </lineage>
</organism>
<feature type="domain" description="ATP-grasp" evidence="7">
    <location>
        <begin position="112"/>
        <end position="305"/>
    </location>
</feature>
<dbReference type="NCBIfam" id="TIGR01161">
    <property type="entry name" value="purK"/>
    <property type="match status" value="1"/>
</dbReference>
<evidence type="ECO:0000256" key="6">
    <source>
        <dbReference type="RuleBase" id="RU361200"/>
    </source>
</evidence>
<dbReference type="Pfam" id="PF02222">
    <property type="entry name" value="ATP-grasp"/>
    <property type="match status" value="1"/>
</dbReference>
<evidence type="ECO:0000256" key="4">
    <source>
        <dbReference type="ARBA" id="ARBA00022840"/>
    </source>
</evidence>
<dbReference type="Proteomes" id="UP000008207">
    <property type="component" value="Chromosome"/>
</dbReference>